<evidence type="ECO:0000313" key="2">
    <source>
        <dbReference type="Proteomes" id="UP000253664"/>
    </source>
</evidence>
<dbReference type="Proteomes" id="UP000253664">
    <property type="component" value="Unassembled WGS sequence"/>
</dbReference>
<name>A0A367LDH3_9HYPO</name>
<dbReference type="AlphaFoldDB" id="A0A367LDH3"/>
<feature type="non-terminal residue" evidence="1">
    <location>
        <position position="143"/>
    </location>
</feature>
<comment type="caution">
    <text evidence="1">The sequence shown here is derived from an EMBL/GenBank/DDBJ whole genome shotgun (WGS) entry which is preliminary data.</text>
</comment>
<sequence>MAYPRYHEFKGNGSFSPLRVECSRLVRMRTEMKVKRGRERSFLAKLVGKAIGRFFRLADDVVMSIVDGPSFIGVDDAQNTVGSMLVGVVLIKGWKGKGVGWGVVVYYGRIEEEEGLDFVQGLVDVRRTTQSTMKGDGGCCSGT</sequence>
<keyword evidence="2" id="KW-1185">Reference proteome</keyword>
<protein>
    <submittedName>
        <fullName evidence="1">Uncharacterized protein</fullName>
    </submittedName>
</protein>
<organism evidence="1 2">
    <name type="scientific">Ophiocordyceps polyrhachis-furcata BCC 54312</name>
    <dbReference type="NCBI Taxonomy" id="1330021"/>
    <lineage>
        <taxon>Eukaryota</taxon>
        <taxon>Fungi</taxon>
        <taxon>Dikarya</taxon>
        <taxon>Ascomycota</taxon>
        <taxon>Pezizomycotina</taxon>
        <taxon>Sordariomycetes</taxon>
        <taxon>Hypocreomycetidae</taxon>
        <taxon>Hypocreales</taxon>
        <taxon>Ophiocordycipitaceae</taxon>
        <taxon>Ophiocordyceps</taxon>
    </lineage>
</organism>
<gene>
    <name evidence="1" type="ORF">L249_0431</name>
</gene>
<reference evidence="1 2" key="1">
    <citation type="journal article" date="2015" name="BMC Genomics">
        <title>Insights from the genome of Ophiocordyceps polyrhachis-furcata to pathogenicity and host specificity in insect fungi.</title>
        <authorList>
            <person name="Wichadakul D."/>
            <person name="Kobmoo N."/>
            <person name="Ingsriswang S."/>
            <person name="Tangphatsornruang S."/>
            <person name="Chantasingh D."/>
            <person name="Luangsa-ard J.J."/>
            <person name="Eurwilaichitr L."/>
        </authorList>
    </citation>
    <scope>NUCLEOTIDE SEQUENCE [LARGE SCALE GENOMIC DNA]</scope>
    <source>
        <strain evidence="1 2">BCC 54312</strain>
    </source>
</reference>
<dbReference type="EMBL" id="LKCN02000007">
    <property type="protein sequence ID" value="RCI12461.1"/>
    <property type="molecule type" value="Genomic_DNA"/>
</dbReference>
<accession>A0A367LDH3</accession>
<evidence type="ECO:0000313" key="1">
    <source>
        <dbReference type="EMBL" id="RCI12461.1"/>
    </source>
</evidence>
<proteinExistence type="predicted"/>